<dbReference type="EMBL" id="BDUD01000002">
    <property type="protein sequence ID" value="GBG23412.1"/>
    <property type="molecule type" value="Genomic_DNA"/>
</dbReference>
<evidence type="ECO:0000313" key="2">
    <source>
        <dbReference type="Proteomes" id="UP000245124"/>
    </source>
</evidence>
<dbReference type="Proteomes" id="UP000245124">
    <property type="component" value="Unassembled WGS sequence"/>
</dbReference>
<gene>
    <name evidence="1" type="ORF">NIES4072_71240</name>
</gene>
<proteinExistence type="predicted"/>
<name>A0A2R5FXC5_NOSCO</name>
<comment type="caution">
    <text evidence="1">The sequence shown here is derived from an EMBL/GenBank/DDBJ whole genome shotgun (WGS) entry which is preliminary data.</text>
</comment>
<dbReference type="RefSeq" id="WP_109013263.1">
    <property type="nucleotide sequence ID" value="NZ_BDUD01000002.1"/>
</dbReference>
<protein>
    <submittedName>
        <fullName evidence="1">Uncharacterized protein</fullName>
    </submittedName>
</protein>
<organism evidence="1 2">
    <name type="scientific">Nostoc commune NIES-4072</name>
    <dbReference type="NCBI Taxonomy" id="2005467"/>
    <lineage>
        <taxon>Bacteria</taxon>
        <taxon>Bacillati</taxon>
        <taxon>Cyanobacteriota</taxon>
        <taxon>Cyanophyceae</taxon>
        <taxon>Nostocales</taxon>
        <taxon>Nostocaceae</taxon>
        <taxon>Nostoc</taxon>
    </lineage>
</organism>
<accession>A0A2R5FXC5</accession>
<reference evidence="1 2" key="1">
    <citation type="submission" date="2017-06" db="EMBL/GenBank/DDBJ databases">
        <title>Genome sequencing of cyanobaciteial culture collection at National Institute for Environmental Studies (NIES).</title>
        <authorList>
            <person name="Hirose Y."/>
            <person name="Shimura Y."/>
            <person name="Fujisawa T."/>
            <person name="Nakamura Y."/>
            <person name="Kawachi M."/>
        </authorList>
    </citation>
    <scope>NUCLEOTIDE SEQUENCE [LARGE SCALE GENOMIC DNA]</scope>
    <source>
        <strain evidence="1 2">NIES-4072</strain>
    </source>
</reference>
<evidence type="ECO:0000313" key="1">
    <source>
        <dbReference type="EMBL" id="GBG23412.1"/>
    </source>
</evidence>
<keyword evidence="2" id="KW-1185">Reference proteome</keyword>
<dbReference type="OrthoDB" id="480642at2"/>
<dbReference type="AlphaFoldDB" id="A0A2R5FXC5"/>
<sequence>MDTSTDFLFLNERISTNFNPFYEGEYLVIQTYPREIGLRVSKRDFDYQSAKNYCEVENLAHDYTSFGVRVFHEQKLWDIDFCGHPSNISKQQDWKISPEYLSAHSDSETNEEIIVCSCSYPRFEEFANDFWKLTTCLVDDKGRDVEYCPNCNAKLMPEEDWGEDFDFYDEEPRPAACIGCDNYHGQKYGENLLVCGIYPHGYQGEICPDFQDKVKIKD</sequence>